<reference evidence="1 2" key="1">
    <citation type="submission" date="2009-07" db="EMBL/GenBank/DDBJ databases">
        <authorList>
            <person name="Madupu R."/>
            <person name="Sebastian Y."/>
            <person name="Durkin A.S."/>
            <person name="Torralba M."/>
            <person name="Methe B."/>
            <person name="Sutton G.G."/>
            <person name="Strausberg R.L."/>
            <person name="Nelson K.E."/>
        </authorList>
    </citation>
    <scope>NUCLEOTIDE SEQUENCE [LARGE SCALE GENOMIC DNA]</scope>
    <source>
        <strain evidence="1 2">ATCC 35580</strain>
    </source>
</reference>
<evidence type="ECO:0000313" key="1">
    <source>
        <dbReference type="EMBL" id="EEV21427.1"/>
    </source>
</evidence>
<organism evidence="1 2">
    <name type="scientific">Treponema vincentii ATCC 35580</name>
    <dbReference type="NCBI Taxonomy" id="596324"/>
    <lineage>
        <taxon>Bacteria</taxon>
        <taxon>Pseudomonadati</taxon>
        <taxon>Spirochaetota</taxon>
        <taxon>Spirochaetia</taxon>
        <taxon>Spirochaetales</taxon>
        <taxon>Treponemataceae</taxon>
        <taxon>Treponema</taxon>
    </lineage>
</organism>
<dbReference type="InterPro" id="IPR005368">
    <property type="entry name" value="UPF0175"/>
</dbReference>
<dbReference type="Proteomes" id="UP000004509">
    <property type="component" value="Unassembled WGS sequence"/>
</dbReference>
<gene>
    <name evidence="1" type="ORF">TREVI0001_0625</name>
</gene>
<name>C8PML0_9SPIR</name>
<sequence length="96" mass="11250">MEYATIQITVPKDMKTYFTDNYSGESNEELERNALLLYPYVYKKVISHGRAAEILGIKKLDLIDLYDDMGFPYFDMDITDVMQDIQTFHSLKKIKP</sequence>
<dbReference type="Pfam" id="PF03683">
    <property type="entry name" value="UPF0175"/>
    <property type="match status" value="1"/>
</dbReference>
<proteinExistence type="predicted"/>
<protein>
    <submittedName>
        <fullName evidence="1">Uncharacterized protein</fullName>
    </submittedName>
</protein>
<dbReference type="STRING" id="596324.TREVI0001_0625"/>
<dbReference type="RefSeq" id="WP_006187763.1">
    <property type="nucleotide sequence ID" value="NZ_ACYH01000011.1"/>
</dbReference>
<comment type="caution">
    <text evidence="1">The sequence shown here is derived from an EMBL/GenBank/DDBJ whole genome shotgun (WGS) entry which is preliminary data.</text>
</comment>
<accession>C8PML0</accession>
<dbReference type="EMBL" id="ACYH01000011">
    <property type="protein sequence ID" value="EEV21427.1"/>
    <property type="molecule type" value="Genomic_DNA"/>
</dbReference>
<dbReference type="OrthoDB" id="9796320at2"/>
<dbReference type="AlphaFoldDB" id="C8PML0"/>
<dbReference type="eggNOG" id="ENOG503313C">
    <property type="taxonomic scope" value="Bacteria"/>
</dbReference>
<evidence type="ECO:0000313" key="2">
    <source>
        <dbReference type="Proteomes" id="UP000004509"/>
    </source>
</evidence>